<dbReference type="PANTHER" id="PTHR23132">
    <property type="entry name" value="D-ALANINE--D-ALANINE LIGASE"/>
    <property type="match status" value="1"/>
</dbReference>
<evidence type="ECO:0000256" key="9">
    <source>
        <dbReference type="ARBA" id="ARBA00022960"/>
    </source>
</evidence>
<evidence type="ECO:0000313" key="17">
    <source>
        <dbReference type="Proteomes" id="UP000830326"/>
    </source>
</evidence>
<reference evidence="16" key="1">
    <citation type="submission" date="2022-04" db="EMBL/GenBank/DDBJ databases">
        <title>Halobacillus sp. isolated from saltern.</title>
        <authorList>
            <person name="Won M."/>
            <person name="Lee C.-M."/>
            <person name="Woen H.-Y."/>
            <person name="Kwon S.-W."/>
        </authorList>
    </citation>
    <scope>NUCLEOTIDE SEQUENCE</scope>
    <source>
        <strain evidence="16">SSHM10-5</strain>
    </source>
</reference>
<dbReference type="PIRSF" id="PIRSF039102">
    <property type="entry name" value="Ddl/VanB"/>
    <property type="match status" value="1"/>
</dbReference>
<dbReference type="PROSITE" id="PS00843">
    <property type="entry name" value="DALA_DALA_LIGASE_1"/>
    <property type="match status" value="1"/>
</dbReference>
<evidence type="ECO:0000256" key="6">
    <source>
        <dbReference type="ARBA" id="ARBA00022741"/>
    </source>
</evidence>
<feature type="domain" description="ATP-grasp" evidence="15">
    <location>
        <begin position="146"/>
        <end position="349"/>
    </location>
</feature>
<protein>
    <recommendedName>
        <fullName evidence="13">D-alanine--D-alanine ligase</fullName>
        <ecNumber evidence="13">6.3.2.4</ecNumber>
    </recommendedName>
    <alternativeName>
        <fullName evidence="13">D-Ala-D-Ala ligase</fullName>
    </alternativeName>
    <alternativeName>
        <fullName evidence="13">D-alanylalanine synthetase</fullName>
    </alternativeName>
</protein>
<comment type="similarity">
    <text evidence="3 13">Belongs to the D-alanine--D-alanine ligase family.</text>
</comment>
<keyword evidence="10 13" id="KW-0573">Peptidoglycan synthesis</keyword>
<keyword evidence="4 13" id="KW-0436">Ligase</keyword>
<dbReference type="PROSITE" id="PS00844">
    <property type="entry name" value="DALA_DALA_LIGASE_2"/>
    <property type="match status" value="1"/>
</dbReference>
<sequence length="366" mass="40259">MSGRISVGLIFGGKSAEHEVSLQSAKNIMDAIDHNKYEVTLIGIDKQGNWHLNTNSKYLINENNPKLIELNKTNQNIAVVPGRKSDQILNISDSGSLEQLDVIFPILHGTLGEDGSIQGMVRLTNIPYVGANVLGSAVCMDKDIAKKLLTGAGLKVANSLTFRRSDKEDISFQQVKEKLGIPFFIKPANQGSSVGVSKIHSDKEFTRGLEEAFSYDHKVLIEENVVGREIECAVLGNDSPSASLPGEILPQGDFYSYETKYIDENGAILDIPASLDDQQVNKIQETAIKAFKELECQGMGRVDFFLQENGELIINEVNTLPGFTKVSMYPKLWEASGLSYSGLIEKLIDLAIERHSQDQVLKNSVD</sequence>
<evidence type="ECO:0000256" key="10">
    <source>
        <dbReference type="ARBA" id="ARBA00022984"/>
    </source>
</evidence>
<comment type="cofactor">
    <cofactor evidence="1">
        <name>Mn(2+)</name>
        <dbReference type="ChEBI" id="CHEBI:29035"/>
    </cofactor>
</comment>
<evidence type="ECO:0000256" key="12">
    <source>
        <dbReference type="ARBA" id="ARBA00023316"/>
    </source>
</evidence>
<dbReference type="EC" id="6.3.2.4" evidence="13"/>
<dbReference type="SUPFAM" id="SSF52440">
    <property type="entry name" value="PreATP-grasp domain"/>
    <property type="match status" value="1"/>
</dbReference>
<comment type="cofactor">
    <cofactor evidence="2">
        <name>Mg(2+)</name>
        <dbReference type="ChEBI" id="CHEBI:18420"/>
    </cofactor>
</comment>
<dbReference type="Gene3D" id="3.30.1490.20">
    <property type="entry name" value="ATP-grasp fold, A domain"/>
    <property type="match status" value="1"/>
</dbReference>
<keyword evidence="9 13" id="KW-0133">Cell shape</keyword>
<dbReference type="HAMAP" id="MF_00047">
    <property type="entry name" value="Dala_Dala_lig"/>
    <property type="match status" value="1"/>
</dbReference>
<dbReference type="NCBIfam" id="NF002378">
    <property type="entry name" value="PRK01372.1"/>
    <property type="match status" value="1"/>
</dbReference>
<evidence type="ECO:0000313" key="16">
    <source>
        <dbReference type="EMBL" id="UOR13264.1"/>
    </source>
</evidence>
<dbReference type="SUPFAM" id="SSF56059">
    <property type="entry name" value="Glutathione synthetase ATP-binding domain-like"/>
    <property type="match status" value="1"/>
</dbReference>
<evidence type="ECO:0000256" key="7">
    <source>
        <dbReference type="ARBA" id="ARBA00022840"/>
    </source>
</evidence>
<evidence type="ECO:0000256" key="2">
    <source>
        <dbReference type="ARBA" id="ARBA00001946"/>
    </source>
</evidence>
<dbReference type="PROSITE" id="PS50975">
    <property type="entry name" value="ATP_GRASP"/>
    <property type="match status" value="1"/>
</dbReference>
<evidence type="ECO:0000256" key="1">
    <source>
        <dbReference type="ARBA" id="ARBA00001936"/>
    </source>
</evidence>
<dbReference type="InterPro" id="IPR016185">
    <property type="entry name" value="PreATP-grasp_dom_sf"/>
</dbReference>
<dbReference type="NCBIfam" id="TIGR01205">
    <property type="entry name" value="D_ala_D_alaTIGR"/>
    <property type="match status" value="1"/>
</dbReference>
<dbReference type="NCBIfam" id="NF002528">
    <property type="entry name" value="PRK01966.1-4"/>
    <property type="match status" value="1"/>
</dbReference>
<evidence type="ECO:0000256" key="14">
    <source>
        <dbReference type="PROSITE-ProRule" id="PRU00409"/>
    </source>
</evidence>
<dbReference type="InterPro" id="IPR011761">
    <property type="entry name" value="ATP-grasp"/>
</dbReference>
<keyword evidence="7 14" id="KW-0067">ATP-binding</keyword>
<evidence type="ECO:0000259" key="15">
    <source>
        <dbReference type="PROSITE" id="PS50975"/>
    </source>
</evidence>
<comment type="catalytic activity">
    <reaction evidence="13">
        <text>2 D-alanine + ATP = D-alanyl-D-alanine + ADP + phosphate + H(+)</text>
        <dbReference type="Rhea" id="RHEA:11224"/>
        <dbReference type="ChEBI" id="CHEBI:15378"/>
        <dbReference type="ChEBI" id="CHEBI:30616"/>
        <dbReference type="ChEBI" id="CHEBI:43474"/>
        <dbReference type="ChEBI" id="CHEBI:57416"/>
        <dbReference type="ChEBI" id="CHEBI:57822"/>
        <dbReference type="ChEBI" id="CHEBI:456216"/>
        <dbReference type="EC" id="6.3.2.4"/>
    </reaction>
</comment>
<keyword evidence="8" id="KW-0460">Magnesium</keyword>
<comment type="subcellular location">
    <subcellularLocation>
        <location evidence="13">Cytoplasm</location>
    </subcellularLocation>
</comment>
<dbReference type="InterPro" id="IPR011095">
    <property type="entry name" value="Dala_Dala_lig_C"/>
</dbReference>
<name>A0ABY4HF66_9BACI</name>
<evidence type="ECO:0000256" key="4">
    <source>
        <dbReference type="ARBA" id="ARBA00022598"/>
    </source>
</evidence>
<evidence type="ECO:0000256" key="5">
    <source>
        <dbReference type="ARBA" id="ARBA00022723"/>
    </source>
</evidence>
<dbReference type="InterPro" id="IPR005905">
    <property type="entry name" value="D_ala_D_ala"/>
</dbReference>
<evidence type="ECO:0000256" key="13">
    <source>
        <dbReference type="HAMAP-Rule" id="MF_00047"/>
    </source>
</evidence>
<dbReference type="Gene3D" id="3.40.50.20">
    <property type="match status" value="1"/>
</dbReference>
<evidence type="ECO:0000256" key="8">
    <source>
        <dbReference type="ARBA" id="ARBA00022842"/>
    </source>
</evidence>
<dbReference type="Pfam" id="PF01820">
    <property type="entry name" value="Dala_Dala_lig_N"/>
    <property type="match status" value="1"/>
</dbReference>
<dbReference type="Pfam" id="PF07478">
    <property type="entry name" value="Dala_Dala_lig_C"/>
    <property type="match status" value="1"/>
</dbReference>
<keyword evidence="17" id="KW-1185">Reference proteome</keyword>
<accession>A0ABY4HF66</accession>
<dbReference type="InterPro" id="IPR000291">
    <property type="entry name" value="D-Ala_lig_Van_CS"/>
</dbReference>
<dbReference type="InterPro" id="IPR013815">
    <property type="entry name" value="ATP_grasp_subdomain_1"/>
</dbReference>
<keyword evidence="5" id="KW-0479">Metal-binding</keyword>
<dbReference type="Gene3D" id="3.30.470.20">
    <property type="entry name" value="ATP-grasp fold, B domain"/>
    <property type="match status" value="1"/>
</dbReference>
<evidence type="ECO:0000256" key="3">
    <source>
        <dbReference type="ARBA" id="ARBA00010871"/>
    </source>
</evidence>
<dbReference type="InterPro" id="IPR011127">
    <property type="entry name" value="Dala_Dala_lig_N"/>
</dbReference>
<dbReference type="NCBIfam" id="NF002525">
    <property type="entry name" value="PRK01966.1-1"/>
    <property type="match status" value="1"/>
</dbReference>
<dbReference type="PANTHER" id="PTHR23132:SF25">
    <property type="entry name" value="D-ALANINE--D-ALANINE LIGASE A"/>
    <property type="match status" value="1"/>
</dbReference>
<dbReference type="Proteomes" id="UP000830326">
    <property type="component" value="Chromosome"/>
</dbReference>
<proteinExistence type="inferred from homology"/>
<dbReference type="RefSeq" id="WP_245034771.1">
    <property type="nucleotide sequence ID" value="NZ_CP095075.1"/>
</dbReference>
<keyword evidence="13" id="KW-0963">Cytoplasm</keyword>
<dbReference type="EMBL" id="CP095075">
    <property type="protein sequence ID" value="UOR13264.1"/>
    <property type="molecule type" value="Genomic_DNA"/>
</dbReference>
<keyword evidence="12 13" id="KW-0961">Cell wall biogenesis/degradation</keyword>
<gene>
    <name evidence="16" type="primary">ddlA</name>
    <name evidence="13" type="synonym">ddl</name>
    <name evidence="16" type="ORF">MUO15_07185</name>
</gene>
<evidence type="ECO:0000256" key="11">
    <source>
        <dbReference type="ARBA" id="ARBA00023211"/>
    </source>
</evidence>
<keyword evidence="6 14" id="KW-0547">Nucleotide-binding</keyword>
<dbReference type="GO" id="GO:0008716">
    <property type="term" value="F:D-alanine-D-alanine ligase activity"/>
    <property type="evidence" value="ECO:0007669"/>
    <property type="project" value="UniProtKB-EC"/>
</dbReference>
<comment type="pathway">
    <text evidence="13">Cell wall biogenesis; peptidoglycan biosynthesis.</text>
</comment>
<comment type="function">
    <text evidence="13">Cell wall formation.</text>
</comment>
<organism evidence="16 17">
    <name type="scientific">Halobacillus amylolyticus</name>
    <dbReference type="NCBI Taxonomy" id="2932259"/>
    <lineage>
        <taxon>Bacteria</taxon>
        <taxon>Bacillati</taxon>
        <taxon>Bacillota</taxon>
        <taxon>Bacilli</taxon>
        <taxon>Bacillales</taxon>
        <taxon>Bacillaceae</taxon>
        <taxon>Halobacillus</taxon>
    </lineage>
</organism>
<keyword evidence="11" id="KW-0464">Manganese</keyword>